<dbReference type="SUPFAM" id="SSF52129">
    <property type="entry name" value="Caspase-like"/>
    <property type="match status" value="1"/>
</dbReference>
<dbReference type="InterPro" id="IPR011600">
    <property type="entry name" value="Pept_C14_caspase"/>
</dbReference>
<dbReference type="PROSITE" id="PS50208">
    <property type="entry name" value="CASPASE_P20"/>
    <property type="match status" value="1"/>
</dbReference>
<dbReference type="SUPFAM" id="SSF48452">
    <property type="entry name" value="TPR-like"/>
    <property type="match status" value="3"/>
</dbReference>
<dbReference type="Gene3D" id="3.40.50.1460">
    <property type="match status" value="1"/>
</dbReference>
<evidence type="ECO:0000259" key="1">
    <source>
        <dbReference type="PROSITE" id="PS50208"/>
    </source>
</evidence>
<dbReference type="GO" id="GO:0006508">
    <property type="term" value="P:proteolysis"/>
    <property type="evidence" value="ECO:0007669"/>
    <property type="project" value="InterPro"/>
</dbReference>
<dbReference type="Gene3D" id="1.25.40.10">
    <property type="entry name" value="Tetratricopeptide repeat domain"/>
    <property type="match status" value="3"/>
</dbReference>
<dbReference type="InterPro" id="IPR019734">
    <property type="entry name" value="TPR_rpt"/>
</dbReference>
<accession>A0A6M7UMH2</accession>
<feature type="domain" description="Caspase family p20" evidence="1">
    <location>
        <begin position="40"/>
        <end position="119"/>
    </location>
</feature>
<dbReference type="AlphaFoldDB" id="A0A6M7UMH2"/>
<name>A0A6M7UMH2_9HYPH</name>
<dbReference type="PANTHER" id="PTHR22576">
    <property type="entry name" value="MUCOSA ASSOCIATED LYMPHOID TISSUE LYMPHOMA TRANSLOCATION PROTEIN 1/PARACASPASE"/>
    <property type="match status" value="1"/>
</dbReference>
<keyword evidence="3" id="KW-1185">Reference proteome</keyword>
<reference evidence="2 3" key="1">
    <citation type="submission" date="2018-10" db="EMBL/GenBank/DDBJ databases">
        <authorList>
            <person name="Perry B.J."/>
            <person name="Sullivan J.T."/>
            <person name="Murphy R.J.T."/>
            <person name="Ramsay J.P."/>
            <person name="Ronson C.W."/>
        </authorList>
    </citation>
    <scope>NUCLEOTIDE SEQUENCE [LARGE SCALE GENOMIC DNA]</scope>
    <source>
        <strain evidence="2 3">NZP2014</strain>
    </source>
</reference>
<proteinExistence type="predicted"/>
<dbReference type="PANTHER" id="PTHR22576:SF37">
    <property type="entry name" value="MUCOSA-ASSOCIATED LYMPHOID TISSUE LYMPHOMA TRANSLOCATION PROTEIN 1"/>
    <property type="match status" value="1"/>
</dbReference>
<dbReference type="Proteomes" id="UP000503339">
    <property type="component" value="Chromosome"/>
</dbReference>
<evidence type="ECO:0000313" key="2">
    <source>
        <dbReference type="EMBL" id="QKC77097.1"/>
    </source>
</evidence>
<dbReference type="EMBL" id="CP033361">
    <property type="protein sequence ID" value="QKC77097.1"/>
    <property type="molecule type" value="Genomic_DNA"/>
</dbReference>
<dbReference type="InterPro" id="IPR011990">
    <property type="entry name" value="TPR-like_helical_dom_sf"/>
</dbReference>
<dbReference type="RefSeq" id="WP_064988383.1">
    <property type="nucleotide sequence ID" value="NZ_CP033361.1"/>
</dbReference>
<dbReference type="GO" id="GO:0004197">
    <property type="term" value="F:cysteine-type endopeptidase activity"/>
    <property type="evidence" value="ECO:0007669"/>
    <property type="project" value="InterPro"/>
</dbReference>
<evidence type="ECO:0000313" key="3">
    <source>
        <dbReference type="Proteomes" id="UP000503339"/>
    </source>
</evidence>
<dbReference type="InterPro" id="IPR001309">
    <property type="entry name" value="Pept_C14_p20"/>
</dbReference>
<protein>
    <submittedName>
        <fullName evidence="2">Peptidase C14</fullName>
    </submittedName>
</protein>
<dbReference type="SMART" id="SM00028">
    <property type="entry name" value="TPR"/>
    <property type="match status" value="6"/>
</dbReference>
<dbReference type="InterPro" id="IPR029030">
    <property type="entry name" value="Caspase-like_dom_sf"/>
</dbReference>
<gene>
    <name evidence="2" type="ORF">EB233_17595</name>
</gene>
<dbReference type="InterPro" id="IPR052039">
    <property type="entry name" value="Caspase-related_regulators"/>
</dbReference>
<dbReference type="Pfam" id="PF00656">
    <property type="entry name" value="Peptidase_C14"/>
    <property type="match status" value="1"/>
</dbReference>
<organism evidence="2 3">
    <name type="scientific">Mesorhizobium erdmanii</name>
    <dbReference type="NCBI Taxonomy" id="1777866"/>
    <lineage>
        <taxon>Bacteria</taxon>
        <taxon>Pseudomonadati</taxon>
        <taxon>Pseudomonadota</taxon>
        <taxon>Alphaproteobacteria</taxon>
        <taxon>Hyphomicrobiales</taxon>
        <taxon>Phyllobacteriaceae</taxon>
        <taxon>Mesorhizobium</taxon>
    </lineage>
</organism>
<dbReference type="KEGG" id="merd:EB233_17595"/>
<sequence>MDFVEASRQYIFRQAWLVALIAALFCLAATALALAETKSLKGVALIIGQSNYLHIAALPNPANDARDMAKMLTDLGFDARNVTDRDAAKLKRDLERFVEDAEGADVAFIYYSGHGIEAGGENYLVPVDADVSSLKDAGQALVPMSSVMDELKKTVPVTIMLLDACRTNPFPPDAVVRRAPTASAEPIGAGGLEPVRGAKALGNTPATDASLGSVVGFAAEPGRPALDGAAGENSPYAAALLRHLAAMKGTEFGLVMRMVTEEVYLDTKARQRPWVNESLRRLLYFGVAPPEPTGDDGLITGERRQLLLTISDLPDPQRAQVEMASLQDGVPLDALYGVLRALGTDKIPEDPTDLQKVLDAQAERLKKMMSERAALRTDDPEIKRLVASADKAIGQGAMVAARKFLDDAVGRVEQNSGAVDETEELVRQKRIADAAIYAKRADAAALVFDYKSAANDYAKAFSLVEKWDDKLRWNYKNQEAEALNSYGYATGDLDALQHAIEAYRVILNFIPNGEQNRDWAITRNNMAVVLQTIGERETETAHLEEAARIFSDSLLVFEREKDDRNWAAAQNNLANVLLKIGERESDPKRLNDAVAAMRATLEKRPRDKLPLDWAASQNNLGLALYALSQRDPAGEHLKDAEAAYRLALEEYTREKAPVEWAMVENNLGNTLVTLGIQLNDKAKINEAADAFRAALKVRTRETFPVSWATSRLNLGNALSGVARFDMGTGTLEEAVTAYDDALTVFTRQRFPMDWASAQNNLGSIYQTLGQRTRDAAKLEQSAAAFQAARQVYVRRKFPQDWAMSYYNLGNTLQLLGGVTDKPERYSEAVNAYGNALREYKRETNPRQWALAQAGLGSTLHWLSMSNADPKTLQASIAARRAALEVLTLETAPIDWANAQNGIGMSLLNLGNIERTGKYLDEAEAAFTATLKVFTRESQPMQWAFEQNNLGDIHWNRASYGGGKAEYLKAIEFFENAKQGFAEAGYTIPIPLTDQKIDLVKKQIAKK</sequence>